<name>A0A821U866_9BILA</name>
<keyword evidence="1" id="KW-0732">Signal</keyword>
<dbReference type="Proteomes" id="UP000663838">
    <property type="component" value="Unassembled WGS sequence"/>
</dbReference>
<reference evidence="2" key="1">
    <citation type="submission" date="2021-02" db="EMBL/GenBank/DDBJ databases">
        <authorList>
            <person name="Nowell W R."/>
        </authorList>
    </citation>
    <scope>NUCLEOTIDE SEQUENCE</scope>
</reference>
<protein>
    <submittedName>
        <fullName evidence="2">Uncharacterized protein</fullName>
    </submittedName>
</protein>
<dbReference type="EMBL" id="CAJOBS010004660">
    <property type="protein sequence ID" value="CAF4885615.1"/>
    <property type="molecule type" value="Genomic_DNA"/>
</dbReference>
<proteinExistence type="predicted"/>
<organism evidence="2 3">
    <name type="scientific">Rotaria socialis</name>
    <dbReference type="NCBI Taxonomy" id="392032"/>
    <lineage>
        <taxon>Eukaryota</taxon>
        <taxon>Metazoa</taxon>
        <taxon>Spiralia</taxon>
        <taxon>Gnathifera</taxon>
        <taxon>Rotifera</taxon>
        <taxon>Eurotatoria</taxon>
        <taxon>Bdelloidea</taxon>
        <taxon>Philodinida</taxon>
        <taxon>Philodinidae</taxon>
        <taxon>Rotaria</taxon>
    </lineage>
</organism>
<comment type="caution">
    <text evidence="2">The sequence shown here is derived from an EMBL/GenBank/DDBJ whole genome shotgun (WGS) entry which is preliminary data.</text>
</comment>
<feature type="non-terminal residue" evidence="2">
    <location>
        <position position="1"/>
    </location>
</feature>
<evidence type="ECO:0000313" key="2">
    <source>
        <dbReference type="EMBL" id="CAF4885615.1"/>
    </source>
</evidence>
<dbReference type="AlphaFoldDB" id="A0A821U866"/>
<gene>
    <name evidence="2" type="ORF">TOA249_LOCUS29600</name>
</gene>
<evidence type="ECO:0000313" key="3">
    <source>
        <dbReference type="Proteomes" id="UP000663838"/>
    </source>
</evidence>
<sequence>HYVSFIDMLGTQNFTVVVLLLLLLCSNVNGGPLAYIACVTICSSGCSAGTALTGTPLCLAACQTMCAPLLAAPSP</sequence>
<evidence type="ECO:0000256" key="1">
    <source>
        <dbReference type="SAM" id="SignalP"/>
    </source>
</evidence>
<feature type="chain" id="PRO_5032509777" evidence="1">
    <location>
        <begin position="31"/>
        <end position="75"/>
    </location>
</feature>
<accession>A0A821U866</accession>
<feature type="signal peptide" evidence="1">
    <location>
        <begin position="1"/>
        <end position="30"/>
    </location>
</feature>